<protein>
    <submittedName>
        <fullName evidence="2">Uncharacterized protein</fullName>
    </submittedName>
</protein>
<feature type="region of interest" description="Disordered" evidence="1">
    <location>
        <begin position="237"/>
        <end position="298"/>
    </location>
</feature>
<evidence type="ECO:0000313" key="2">
    <source>
        <dbReference type="EMBL" id="KAK3776051.1"/>
    </source>
</evidence>
<dbReference type="EMBL" id="JAWDGP010003248">
    <property type="protein sequence ID" value="KAK3776051.1"/>
    <property type="molecule type" value="Genomic_DNA"/>
</dbReference>
<gene>
    <name evidence="2" type="ORF">RRG08_046718</name>
</gene>
<dbReference type="AlphaFoldDB" id="A0AAE0ZW93"/>
<feature type="compositionally biased region" description="Basic and acidic residues" evidence="1">
    <location>
        <begin position="361"/>
        <end position="372"/>
    </location>
</feature>
<feature type="region of interest" description="Disordered" evidence="1">
    <location>
        <begin position="161"/>
        <end position="185"/>
    </location>
</feature>
<sequence>MKGSACFLFLDKSVFVLCTKAKASSRSRHTLLSLKIGDDDHFVIYKMTEPQHDNMSQDTERLAADRSEKTLDRQVSNGGKQLSENIDSEPGERVIDSKPKLNTMPIDSESMPQQNSSEAEIVSKKTDESNKNADIENIVDKSLKKSKESGLASQENVIEIESGHQASTTSVAQPSQEVLREGEIDSKEVRKNVEIMAEGKIKIDDNVFSPAVGKEDNSISLEDVKGSNVASQEMVKDFKSVSQTQSKDDDLNSQKMAKDDKAVSQEQVKTAEFDSQEMAKEDKSVSKEQFKDGGSKTEGTEIMNIVAAFISEEMARDNEIAFKQSKLENKEMTEDDKTGKVSEIDLKKMDEEQKAASGENLPHEELTKDDNVEREVKEYVEEIIKTATVSFAAGASSEDASKAKRIKKKEKSQTALPPLVLYRPAKFEAHSTQKTYLSYPPLAQLPFYPKLAFPRKWGVPLTFAEPRTVLVGFTCPPAPKFRQDQLMTHAASTLRRYYSKPCIKTVEWIKVPGKN</sequence>
<feature type="compositionally biased region" description="Basic and acidic residues" evidence="1">
    <location>
        <begin position="326"/>
        <end position="354"/>
    </location>
</feature>
<feature type="compositionally biased region" description="Polar residues" evidence="1">
    <location>
        <begin position="164"/>
        <end position="176"/>
    </location>
</feature>
<evidence type="ECO:0000256" key="1">
    <source>
        <dbReference type="SAM" id="MobiDB-lite"/>
    </source>
</evidence>
<name>A0AAE0ZW93_9GAST</name>
<proteinExistence type="predicted"/>
<feature type="compositionally biased region" description="Basic and acidic residues" evidence="1">
    <location>
        <begin position="90"/>
        <end position="99"/>
    </location>
</feature>
<feature type="region of interest" description="Disordered" evidence="1">
    <location>
        <begin position="326"/>
        <end position="372"/>
    </location>
</feature>
<evidence type="ECO:0000313" key="3">
    <source>
        <dbReference type="Proteomes" id="UP001283361"/>
    </source>
</evidence>
<comment type="caution">
    <text evidence="2">The sequence shown here is derived from an EMBL/GenBank/DDBJ whole genome shotgun (WGS) entry which is preliminary data.</text>
</comment>
<accession>A0AAE0ZW93</accession>
<reference evidence="2" key="1">
    <citation type="journal article" date="2023" name="G3 (Bethesda)">
        <title>A reference genome for the long-term kleptoplast-retaining sea slug Elysia crispata morphotype clarki.</title>
        <authorList>
            <person name="Eastman K.E."/>
            <person name="Pendleton A.L."/>
            <person name="Shaikh M.A."/>
            <person name="Suttiyut T."/>
            <person name="Ogas R."/>
            <person name="Tomko P."/>
            <person name="Gavelis G."/>
            <person name="Widhalm J.R."/>
            <person name="Wisecaver J.H."/>
        </authorList>
    </citation>
    <scope>NUCLEOTIDE SEQUENCE</scope>
    <source>
        <strain evidence="2">ECLA1</strain>
    </source>
</reference>
<keyword evidence="3" id="KW-1185">Reference proteome</keyword>
<organism evidence="2 3">
    <name type="scientific">Elysia crispata</name>
    <name type="common">lettuce slug</name>
    <dbReference type="NCBI Taxonomy" id="231223"/>
    <lineage>
        <taxon>Eukaryota</taxon>
        <taxon>Metazoa</taxon>
        <taxon>Spiralia</taxon>
        <taxon>Lophotrochozoa</taxon>
        <taxon>Mollusca</taxon>
        <taxon>Gastropoda</taxon>
        <taxon>Heterobranchia</taxon>
        <taxon>Euthyneura</taxon>
        <taxon>Panpulmonata</taxon>
        <taxon>Sacoglossa</taxon>
        <taxon>Placobranchoidea</taxon>
        <taxon>Plakobranchidae</taxon>
        <taxon>Elysia</taxon>
    </lineage>
</organism>
<feature type="compositionally biased region" description="Basic and acidic residues" evidence="1">
    <location>
        <begin position="246"/>
        <end position="298"/>
    </location>
</feature>
<feature type="compositionally biased region" description="Polar residues" evidence="1">
    <location>
        <begin position="73"/>
        <end position="85"/>
    </location>
</feature>
<dbReference type="Proteomes" id="UP001283361">
    <property type="component" value="Unassembled WGS sequence"/>
</dbReference>
<feature type="region of interest" description="Disordered" evidence="1">
    <location>
        <begin position="70"/>
        <end position="129"/>
    </location>
</feature>